<dbReference type="InterPro" id="IPR001789">
    <property type="entry name" value="Sig_transdc_resp-reg_receiver"/>
</dbReference>
<sequence>MEKGTDLVVVADPDKDVQAGFERLFGSHMRVACFSETEAALQFLKQNHGTAVIFSCFNLPGRGGTAFLRAAETIAPQAARVMLTRENSADAIKKTLNEAHAFMYLEKPCQSTDLASAMETALSHHFQLAKDRALLERTLAGSVKLLIDMLALFHPEAFRRTSTVRKQALRLAKRLGMKKTWELEMSVMLSPLGEALLPKQILARYRAARGLTEQERNILDRAPDQTRDLLKNIPQLEKVSEYLFLSGRGFDGSGFPKDGPTGKEIPMIARILKLLTDLWYASPESGPDAAAFEALTINKRKYDPMLLELAKETLMDDVPEERKRLVAECYIRSLRPGDVLIDDALTETGHELVLSRGHMLTPTTIRRLEHFHQAAGVRQPIRVERHSAPEEALIDTA</sequence>
<organism evidence="3 4">
    <name type="scientific">Roseibium aggregatum</name>
    <dbReference type="NCBI Taxonomy" id="187304"/>
    <lineage>
        <taxon>Bacteria</taxon>
        <taxon>Pseudomonadati</taxon>
        <taxon>Pseudomonadota</taxon>
        <taxon>Alphaproteobacteria</taxon>
        <taxon>Hyphomicrobiales</taxon>
        <taxon>Stappiaceae</taxon>
        <taxon>Roseibium</taxon>
    </lineage>
</organism>
<dbReference type="Gene3D" id="3.40.50.2300">
    <property type="match status" value="1"/>
</dbReference>
<feature type="domain" description="Response regulatory" evidence="2">
    <location>
        <begin position="7"/>
        <end position="122"/>
    </location>
</feature>
<protein>
    <submittedName>
        <fullName evidence="3">Nitrogen regulation protein NR(I)</fullName>
    </submittedName>
</protein>
<dbReference type="PANTHER" id="PTHR45228">
    <property type="entry name" value="CYCLIC DI-GMP PHOSPHODIESTERASE TM_0186-RELATED"/>
    <property type="match status" value="1"/>
</dbReference>
<name>A0A0M6Y614_9HYPH</name>
<dbReference type="EMBL" id="CXST01000002">
    <property type="protein sequence ID" value="CTQ44727.1"/>
    <property type="molecule type" value="Genomic_DNA"/>
</dbReference>
<dbReference type="PROSITE" id="PS50110">
    <property type="entry name" value="RESPONSE_REGULATORY"/>
    <property type="match status" value="1"/>
</dbReference>
<dbReference type="InterPro" id="IPR011006">
    <property type="entry name" value="CheY-like_superfamily"/>
</dbReference>
<accession>A0A0M6Y614</accession>
<evidence type="ECO:0000259" key="2">
    <source>
        <dbReference type="PROSITE" id="PS50110"/>
    </source>
</evidence>
<evidence type="ECO:0000256" key="1">
    <source>
        <dbReference type="PROSITE-ProRule" id="PRU00169"/>
    </source>
</evidence>
<evidence type="ECO:0000313" key="4">
    <source>
        <dbReference type="Proteomes" id="UP000048926"/>
    </source>
</evidence>
<dbReference type="InterPro" id="IPR052020">
    <property type="entry name" value="Cyclic_di-GMP/3'3'-cGAMP_PDE"/>
</dbReference>
<dbReference type="OrthoDB" id="9802066at2"/>
<dbReference type="Gene3D" id="1.10.3210.10">
    <property type="entry name" value="Hypothetical protein af1432"/>
    <property type="match status" value="1"/>
</dbReference>
<dbReference type="Proteomes" id="UP000048926">
    <property type="component" value="Unassembled WGS sequence"/>
</dbReference>
<dbReference type="RefSeq" id="WP_055657554.1">
    <property type="nucleotide sequence ID" value="NZ_CP045627.1"/>
</dbReference>
<dbReference type="GO" id="GO:0000160">
    <property type="term" value="P:phosphorelay signal transduction system"/>
    <property type="evidence" value="ECO:0007669"/>
    <property type="project" value="InterPro"/>
</dbReference>
<dbReference type="AlphaFoldDB" id="A0A0M6Y614"/>
<gene>
    <name evidence="3" type="ORF">LAL4801_03173</name>
</gene>
<keyword evidence="4" id="KW-1185">Reference proteome</keyword>
<evidence type="ECO:0000313" key="3">
    <source>
        <dbReference type="EMBL" id="CTQ44727.1"/>
    </source>
</evidence>
<dbReference type="Pfam" id="PF00072">
    <property type="entry name" value="Response_reg"/>
    <property type="match status" value="1"/>
</dbReference>
<comment type="caution">
    <text evidence="1">Lacks conserved residue(s) required for the propagation of feature annotation.</text>
</comment>
<reference evidence="4" key="1">
    <citation type="submission" date="2015-07" db="EMBL/GenBank/DDBJ databases">
        <authorList>
            <person name="Rodrigo-Torres Lidia"/>
            <person name="Arahal R.David."/>
        </authorList>
    </citation>
    <scope>NUCLEOTIDE SEQUENCE [LARGE SCALE GENOMIC DNA]</scope>
    <source>
        <strain evidence="4">CECT 4801</strain>
    </source>
</reference>
<dbReference type="STRING" id="187304.B0E33_07395"/>
<dbReference type="SUPFAM" id="SSF52172">
    <property type="entry name" value="CheY-like"/>
    <property type="match status" value="1"/>
</dbReference>
<dbReference type="Pfam" id="PF13487">
    <property type="entry name" value="HD_5"/>
    <property type="match status" value="1"/>
</dbReference>
<proteinExistence type="predicted"/>